<dbReference type="Pfam" id="PF01648">
    <property type="entry name" value="ACPS"/>
    <property type="match status" value="1"/>
</dbReference>
<evidence type="ECO:0000256" key="1">
    <source>
        <dbReference type="ARBA" id="ARBA00010990"/>
    </source>
</evidence>
<dbReference type="GO" id="GO:0016740">
    <property type="term" value="F:transferase activity"/>
    <property type="evidence" value="ECO:0007669"/>
    <property type="project" value="UniProtKB-KW"/>
</dbReference>
<dbReference type="PANTHER" id="PTHR12215:SF10">
    <property type="entry name" value="L-AMINOADIPATE-SEMIALDEHYDE DEHYDROGENASE-PHOSPHOPANTETHEINYL TRANSFERASE"/>
    <property type="match status" value="1"/>
</dbReference>
<proteinExistence type="inferred from homology"/>
<gene>
    <name evidence="5" type="ORF">GCM10008018_51080</name>
</gene>
<dbReference type="RefSeq" id="WP_189016655.1">
    <property type="nucleotide sequence ID" value="NZ_BMHE01000034.1"/>
</dbReference>
<protein>
    <submittedName>
        <fullName evidence="5">4'-phosphopantetheinyl transferase</fullName>
    </submittedName>
</protein>
<name>A0ABQ1F4R8_9BACL</name>
<sequence length="244" mass="28282">MYWFTIFWNEVIVIAGLFVLSMDTVEGQPVEELLDLVAEEKRTRLRRFHRREDLLRGLWAELLLRSLIIEEVRLPNAEIVFEFGPNGKPRLSGADHFHFNISHSGNWVACIVDNQPVGVDVEQIQAYDEALTRSLFAEEEYRYITESDDPESRQFRFYQIWTAKESYIKAIGTGLSLPLHSFSLITPEGVEGVKRIQDEDWLLQSYPLDPAYSLMSCSKSARTWESLQRMQPQAIINRVRSVPS</sequence>
<comment type="similarity">
    <text evidence="1">Belongs to the P-Pant transferase superfamily. Gsp/Sfp/HetI/AcpT family.</text>
</comment>
<dbReference type="EMBL" id="BMHE01000034">
    <property type="protein sequence ID" value="GFZ98649.1"/>
    <property type="molecule type" value="Genomic_DNA"/>
</dbReference>
<reference evidence="6" key="1">
    <citation type="journal article" date="2019" name="Int. J. Syst. Evol. Microbiol.">
        <title>The Global Catalogue of Microorganisms (GCM) 10K type strain sequencing project: providing services to taxonomists for standard genome sequencing and annotation.</title>
        <authorList>
            <consortium name="The Broad Institute Genomics Platform"/>
            <consortium name="The Broad Institute Genome Sequencing Center for Infectious Disease"/>
            <person name="Wu L."/>
            <person name="Ma J."/>
        </authorList>
    </citation>
    <scope>NUCLEOTIDE SEQUENCE [LARGE SCALE GENOMIC DNA]</scope>
    <source>
        <strain evidence="6">CGMCC 1.15043</strain>
    </source>
</reference>
<dbReference type="Proteomes" id="UP000615455">
    <property type="component" value="Unassembled WGS sequence"/>
</dbReference>
<evidence type="ECO:0000313" key="5">
    <source>
        <dbReference type="EMBL" id="GFZ98649.1"/>
    </source>
</evidence>
<accession>A0ABQ1F4R8</accession>
<dbReference type="InterPro" id="IPR008278">
    <property type="entry name" value="4-PPantetheinyl_Trfase_dom"/>
</dbReference>
<dbReference type="PANTHER" id="PTHR12215">
    <property type="entry name" value="PHOSPHOPANTETHEINE TRANSFERASE"/>
    <property type="match status" value="1"/>
</dbReference>
<evidence type="ECO:0000313" key="6">
    <source>
        <dbReference type="Proteomes" id="UP000615455"/>
    </source>
</evidence>
<feature type="domain" description="4'-phosphopantetheinyl transferase N-terminal" evidence="4">
    <location>
        <begin position="32"/>
        <end position="110"/>
    </location>
</feature>
<dbReference type="InterPro" id="IPR050559">
    <property type="entry name" value="P-Pant_transferase_sf"/>
</dbReference>
<dbReference type="InterPro" id="IPR037143">
    <property type="entry name" value="4-PPantetheinyl_Trfase_dom_sf"/>
</dbReference>
<feature type="domain" description="4'-phosphopantetheinyl transferase" evidence="3">
    <location>
        <begin position="116"/>
        <end position="196"/>
    </location>
</feature>
<dbReference type="SUPFAM" id="SSF56214">
    <property type="entry name" value="4'-phosphopantetheinyl transferase"/>
    <property type="match status" value="2"/>
</dbReference>
<dbReference type="Gene3D" id="3.90.470.20">
    <property type="entry name" value="4'-phosphopantetheinyl transferase domain"/>
    <property type="match status" value="2"/>
</dbReference>
<organism evidence="5 6">
    <name type="scientific">Paenibacillus marchantiophytorum</name>
    <dbReference type="NCBI Taxonomy" id="1619310"/>
    <lineage>
        <taxon>Bacteria</taxon>
        <taxon>Bacillati</taxon>
        <taxon>Bacillota</taxon>
        <taxon>Bacilli</taxon>
        <taxon>Bacillales</taxon>
        <taxon>Paenibacillaceae</taxon>
        <taxon>Paenibacillus</taxon>
    </lineage>
</organism>
<dbReference type="Pfam" id="PF22624">
    <property type="entry name" value="AASDHPPT_N"/>
    <property type="match status" value="1"/>
</dbReference>
<dbReference type="InterPro" id="IPR055066">
    <property type="entry name" value="AASDHPPT_N"/>
</dbReference>
<keyword evidence="2 5" id="KW-0808">Transferase</keyword>
<keyword evidence="6" id="KW-1185">Reference proteome</keyword>
<evidence type="ECO:0000256" key="2">
    <source>
        <dbReference type="ARBA" id="ARBA00022679"/>
    </source>
</evidence>
<evidence type="ECO:0000259" key="4">
    <source>
        <dbReference type="Pfam" id="PF22624"/>
    </source>
</evidence>
<comment type="caution">
    <text evidence="5">The sequence shown here is derived from an EMBL/GenBank/DDBJ whole genome shotgun (WGS) entry which is preliminary data.</text>
</comment>
<evidence type="ECO:0000259" key="3">
    <source>
        <dbReference type="Pfam" id="PF01648"/>
    </source>
</evidence>